<name>H2AWQ8_KAZAF</name>
<organism evidence="1 2">
    <name type="scientific">Kazachstania africana (strain ATCC 22294 / BCRC 22015 / CBS 2517 / CECT 1963 / NBRC 1671 / NRRL Y-8276)</name>
    <name type="common">Yeast</name>
    <name type="synonym">Kluyveromyces africanus</name>
    <dbReference type="NCBI Taxonomy" id="1071382"/>
    <lineage>
        <taxon>Eukaryota</taxon>
        <taxon>Fungi</taxon>
        <taxon>Dikarya</taxon>
        <taxon>Ascomycota</taxon>
        <taxon>Saccharomycotina</taxon>
        <taxon>Saccharomycetes</taxon>
        <taxon>Saccharomycetales</taxon>
        <taxon>Saccharomycetaceae</taxon>
        <taxon>Kazachstania</taxon>
    </lineage>
</organism>
<dbReference type="Proteomes" id="UP000005220">
    <property type="component" value="Chromosome 6"/>
</dbReference>
<dbReference type="KEGG" id="kaf:KAFR_0F02110"/>
<proteinExistence type="predicted"/>
<evidence type="ECO:0000313" key="2">
    <source>
        <dbReference type="Proteomes" id="UP000005220"/>
    </source>
</evidence>
<dbReference type="AlphaFoldDB" id="H2AWQ8"/>
<dbReference type="InParanoid" id="H2AWQ8"/>
<protein>
    <submittedName>
        <fullName evidence="1">Uncharacterized protein</fullName>
    </submittedName>
</protein>
<dbReference type="HOGENOM" id="CLU_2979407_0_0_1"/>
<keyword evidence="2" id="KW-1185">Reference proteome</keyword>
<accession>H2AWQ8</accession>
<gene>
    <name evidence="1" type="primary">KAFR0F02110</name>
    <name evidence="1" type="ORF">KAFR_0F02110</name>
</gene>
<dbReference type="GeneID" id="13884276"/>
<reference evidence="1 2" key="1">
    <citation type="journal article" date="2011" name="Proc. Natl. Acad. Sci. U.S.A.">
        <title>Evolutionary erosion of yeast sex chromosomes by mating-type switching accidents.</title>
        <authorList>
            <person name="Gordon J.L."/>
            <person name="Armisen D."/>
            <person name="Proux-Wera E."/>
            <person name="Oheigeartaigh S.S."/>
            <person name="Byrne K.P."/>
            <person name="Wolfe K.H."/>
        </authorList>
    </citation>
    <scope>NUCLEOTIDE SEQUENCE [LARGE SCALE GENOMIC DNA]</scope>
    <source>
        <strain evidence="2">ATCC 22294 / BCRC 22015 / CBS 2517 / CECT 1963 / NBRC 1671 / NRRL Y-8276</strain>
    </source>
</reference>
<dbReference type="EMBL" id="HE650826">
    <property type="protein sequence ID" value="CCF58808.1"/>
    <property type="molecule type" value="Genomic_DNA"/>
</dbReference>
<sequence>MGTLSRLMSSIKGTPIGLGFSNLDLKVEKLKALKRIVDSLWKPTDDMILDPEHCQKEL</sequence>
<dbReference type="RefSeq" id="XP_003957943.1">
    <property type="nucleotide sequence ID" value="XM_003957894.1"/>
</dbReference>
<evidence type="ECO:0000313" key="1">
    <source>
        <dbReference type="EMBL" id="CCF58808.1"/>
    </source>
</evidence>